<name>A0A0W0VUF1_9GAMM</name>
<proteinExistence type="predicted"/>
<keyword evidence="2" id="KW-0808">Transferase</keyword>
<dbReference type="EMBL" id="LNYI01000012">
    <property type="protein sequence ID" value="KTD23605.1"/>
    <property type="molecule type" value="Genomic_DNA"/>
</dbReference>
<dbReference type="OrthoDB" id="179763at2"/>
<evidence type="ECO:0000313" key="2">
    <source>
        <dbReference type="EMBL" id="KTD23605.1"/>
    </source>
</evidence>
<dbReference type="PANTHER" id="PTHR22603">
    <property type="entry name" value="CHOLINE/ETHANOALAMINE KINASE"/>
    <property type="match status" value="1"/>
</dbReference>
<feature type="domain" description="Aminoglycoside phosphotransferase" evidence="1">
    <location>
        <begin position="28"/>
        <end position="243"/>
    </location>
</feature>
<dbReference type="PATRIC" id="fig|45067.4.peg.770"/>
<dbReference type="GO" id="GO:0004305">
    <property type="term" value="F:ethanolamine kinase activity"/>
    <property type="evidence" value="ECO:0007669"/>
    <property type="project" value="TreeGrafter"/>
</dbReference>
<keyword evidence="2" id="KW-0418">Kinase</keyword>
<organism evidence="2 3">
    <name type="scientific">Legionella lansingensis</name>
    <dbReference type="NCBI Taxonomy" id="45067"/>
    <lineage>
        <taxon>Bacteria</taxon>
        <taxon>Pseudomonadati</taxon>
        <taxon>Pseudomonadota</taxon>
        <taxon>Gammaproteobacteria</taxon>
        <taxon>Legionellales</taxon>
        <taxon>Legionellaceae</taxon>
        <taxon>Legionella</taxon>
    </lineage>
</organism>
<dbReference type="Gene3D" id="3.90.1200.10">
    <property type="match status" value="1"/>
</dbReference>
<gene>
    <name evidence="2" type="ORF">Llan_0740</name>
</gene>
<dbReference type="InterPro" id="IPR002575">
    <property type="entry name" value="Aminoglycoside_PTrfase"/>
</dbReference>
<dbReference type="RefSeq" id="WP_028372709.1">
    <property type="nucleotide sequence ID" value="NZ_CAAAJD010000006.1"/>
</dbReference>
<dbReference type="SUPFAM" id="SSF56112">
    <property type="entry name" value="Protein kinase-like (PK-like)"/>
    <property type="match status" value="1"/>
</dbReference>
<dbReference type="PANTHER" id="PTHR22603:SF66">
    <property type="entry name" value="ETHANOLAMINE KINASE"/>
    <property type="match status" value="1"/>
</dbReference>
<evidence type="ECO:0000313" key="3">
    <source>
        <dbReference type="Proteomes" id="UP000054869"/>
    </source>
</evidence>
<dbReference type="STRING" id="45067.Llan_0740"/>
<dbReference type="Gene3D" id="3.30.200.20">
    <property type="entry name" value="Phosphorylase Kinase, domain 1"/>
    <property type="match status" value="1"/>
</dbReference>
<dbReference type="GO" id="GO:0005737">
    <property type="term" value="C:cytoplasm"/>
    <property type="evidence" value="ECO:0007669"/>
    <property type="project" value="TreeGrafter"/>
</dbReference>
<dbReference type="InterPro" id="IPR011009">
    <property type="entry name" value="Kinase-like_dom_sf"/>
</dbReference>
<dbReference type="eggNOG" id="COG0510">
    <property type="taxonomic scope" value="Bacteria"/>
</dbReference>
<comment type="caution">
    <text evidence="2">The sequence shown here is derived from an EMBL/GenBank/DDBJ whole genome shotgun (WGS) entry which is preliminary data.</text>
</comment>
<dbReference type="Pfam" id="PF01636">
    <property type="entry name" value="APH"/>
    <property type="match status" value="1"/>
</dbReference>
<protein>
    <submittedName>
        <fullName evidence="2">Choline/ethanolamine kinase</fullName>
    </submittedName>
</protein>
<evidence type="ECO:0000259" key="1">
    <source>
        <dbReference type="Pfam" id="PF01636"/>
    </source>
</evidence>
<dbReference type="GO" id="GO:0006646">
    <property type="term" value="P:phosphatidylethanolamine biosynthetic process"/>
    <property type="evidence" value="ECO:0007669"/>
    <property type="project" value="TreeGrafter"/>
</dbReference>
<reference evidence="2 3" key="1">
    <citation type="submission" date="2015-11" db="EMBL/GenBank/DDBJ databases">
        <title>Genomic analysis of 38 Legionella species identifies large and diverse effector repertoires.</title>
        <authorList>
            <person name="Burstein D."/>
            <person name="Amaro F."/>
            <person name="Zusman T."/>
            <person name="Lifshitz Z."/>
            <person name="Cohen O."/>
            <person name="Gilbert J.A."/>
            <person name="Pupko T."/>
            <person name="Shuman H.A."/>
            <person name="Segal G."/>
        </authorList>
    </citation>
    <scope>NUCLEOTIDE SEQUENCE [LARGE SCALE GENOMIC DNA]</scope>
    <source>
        <strain evidence="2 3">ATCC 49751</strain>
    </source>
</reference>
<sequence length="366" mass="42490">MPGSEQHRQVRDFLYKYYPNSDLENMQIAPLKGGIATTIFKVNLSDEGKEYCVVVRKNPEQIDLRDYNREILFQDFCSAAEIGPKILYRDSDYTLMEFIHGEWPLPETLDKPQLTSIANSIRILHSADLTINLSDAHFLFQLKQMLKEKNSDPEKEELLVRARHWIEQVGEFFYKDSHLCPCHLDLNPGNILLSQQNKTFLVDFTDSHCDDKFIDLGKFAAYMGLGANEKITLLKSYFSGEPSRKQIALLNIAQMLFELRLGMVGLLNIKSDAELKELLANQDLNADSKKAHHSLIHDYLHGNIQDENIFYKRLVDVYYLSWKQKIESKEYLEDMHILSNPSYQSFFDFNISAEIDIKSNKQNVYN</sequence>
<dbReference type="Proteomes" id="UP000054869">
    <property type="component" value="Unassembled WGS sequence"/>
</dbReference>
<keyword evidence="3" id="KW-1185">Reference proteome</keyword>
<accession>A0A0W0VUF1</accession>
<dbReference type="AlphaFoldDB" id="A0A0W0VUF1"/>